<dbReference type="Pfam" id="PF13302">
    <property type="entry name" value="Acetyltransf_3"/>
    <property type="match status" value="1"/>
</dbReference>
<dbReference type="SUPFAM" id="SSF55729">
    <property type="entry name" value="Acyl-CoA N-acyltransferases (Nat)"/>
    <property type="match status" value="1"/>
</dbReference>
<dbReference type="EMBL" id="UASS01000018">
    <property type="protein sequence ID" value="SPX61330.1"/>
    <property type="molecule type" value="Genomic_DNA"/>
</dbReference>
<dbReference type="GO" id="GO:0016747">
    <property type="term" value="F:acyltransferase activity, transferring groups other than amino-acyl groups"/>
    <property type="evidence" value="ECO:0007669"/>
    <property type="project" value="InterPro"/>
</dbReference>
<dbReference type="RefSeq" id="WP_058443677.1">
    <property type="nucleotide sequence ID" value="NZ_CAAAHT010000012.1"/>
</dbReference>
<dbReference type="EMBL" id="UGNY01000001">
    <property type="protein sequence ID" value="STX38897.1"/>
    <property type="molecule type" value="Genomic_DNA"/>
</dbReference>
<evidence type="ECO:0000313" key="4">
    <source>
        <dbReference type="EMBL" id="STX38897.1"/>
    </source>
</evidence>
<dbReference type="PROSITE" id="PS51186">
    <property type="entry name" value="GNAT"/>
    <property type="match status" value="1"/>
</dbReference>
<evidence type="ECO:0000313" key="6">
    <source>
        <dbReference type="Proteomes" id="UP000251942"/>
    </source>
</evidence>
<sequence>MQNYLIETKRLGLRFMRREDIEHLRSLDKDPVVKEFFPEGTLTDNEIKAYMNDCMVNCKTKGLPCFVIFKLQTNDFVGEAYFDHLDSGETKVGYLFHQKYWNKGYGTEVLSALLDWAKTYIQADYIIAYADKKNKGSFRVMKNCGMEYYKDDYYLDMECRFYRIKNQ</sequence>
<name>A0A0W0U653_9GAMM</name>
<dbReference type="STRING" id="453.Lfee_0457"/>
<organism evidence="2 5">
    <name type="scientific">Legionella feeleii</name>
    <dbReference type="NCBI Taxonomy" id="453"/>
    <lineage>
        <taxon>Bacteria</taxon>
        <taxon>Pseudomonadati</taxon>
        <taxon>Pseudomonadota</taxon>
        <taxon>Gammaproteobacteria</taxon>
        <taxon>Legionellales</taxon>
        <taxon>Legionellaceae</taxon>
        <taxon>Legionella</taxon>
    </lineage>
</organism>
<evidence type="ECO:0000313" key="3">
    <source>
        <dbReference type="EMBL" id="SPX61330.1"/>
    </source>
</evidence>
<dbReference type="Proteomes" id="UP000254033">
    <property type="component" value="Unassembled WGS sequence"/>
</dbReference>
<dbReference type="Gene3D" id="3.40.630.30">
    <property type="match status" value="1"/>
</dbReference>
<dbReference type="PANTHER" id="PTHR43792">
    <property type="entry name" value="GNAT FAMILY, PUTATIVE (AFU_ORTHOLOGUE AFUA_3G00765)-RELATED-RELATED"/>
    <property type="match status" value="1"/>
</dbReference>
<dbReference type="Proteomes" id="UP000251942">
    <property type="component" value="Unassembled WGS sequence"/>
</dbReference>
<keyword evidence="2" id="KW-0808">Transferase</keyword>
<evidence type="ECO:0000313" key="7">
    <source>
        <dbReference type="Proteomes" id="UP000254033"/>
    </source>
</evidence>
<evidence type="ECO:0000313" key="5">
    <source>
        <dbReference type="Proteomes" id="UP000054698"/>
    </source>
</evidence>
<dbReference type="InterPro" id="IPR016181">
    <property type="entry name" value="Acyl_CoA_acyltransferase"/>
</dbReference>
<feature type="domain" description="N-acetyltransferase" evidence="1">
    <location>
        <begin position="11"/>
        <end position="162"/>
    </location>
</feature>
<dbReference type="OrthoDB" id="9801656at2"/>
<accession>A0A0W0U653</accession>
<reference evidence="6 7" key="2">
    <citation type="submission" date="2018-06" db="EMBL/GenBank/DDBJ databases">
        <authorList>
            <consortium name="Pathogen Informatics"/>
            <person name="Doyle S."/>
        </authorList>
    </citation>
    <scope>NUCLEOTIDE SEQUENCE [LARGE SCALE GENOMIC DNA]</scope>
    <source>
        <strain evidence="4 7">NCTC11978</strain>
        <strain evidence="3 6">NCTC12022</strain>
    </source>
</reference>
<gene>
    <name evidence="2" type="ORF">Lfee_0457</name>
    <name evidence="4" type="ORF">NCTC11978_02087</name>
    <name evidence="3" type="ORF">NCTC12022_02070</name>
</gene>
<evidence type="ECO:0000313" key="2">
    <source>
        <dbReference type="EMBL" id="KTD03101.1"/>
    </source>
</evidence>
<dbReference type="InterPro" id="IPR000182">
    <property type="entry name" value="GNAT_dom"/>
</dbReference>
<dbReference type="PANTHER" id="PTHR43792:SF10">
    <property type="entry name" value="N-ACETYLTRANSFERASE DOMAIN-CONTAINING PROTEIN"/>
    <property type="match status" value="1"/>
</dbReference>
<evidence type="ECO:0000259" key="1">
    <source>
        <dbReference type="PROSITE" id="PS51186"/>
    </source>
</evidence>
<dbReference type="InterPro" id="IPR051531">
    <property type="entry name" value="N-acetyltransferase"/>
</dbReference>
<proteinExistence type="predicted"/>
<dbReference type="PATRIC" id="fig|453.4.peg.495"/>
<keyword evidence="5" id="KW-1185">Reference proteome</keyword>
<dbReference type="Proteomes" id="UP000054698">
    <property type="component" value="Unassembled WGS sequence"/>
</dbReference>
<dbReference type="EMBL" id="LNYB01000016">
    <property type="protein sequence ID" value="KTD03101.1"/>
    <property type="molecule type" value="Genomic_DNA"/>
</dbReference>
<reference evidence="2 5" key="1">
    <citation type="submission" date="2015-11" db="EMBL/GenBank/DDBJ databases">
        <title>Genomic analysis of 38 Legionella species identifies large and diverse effector repertoires.</title>
        <authorList>
            <person name="Burstein D."/>
            <person name="Amaro F."/>
            <person name="Zusman T."/>
            <person name="Lifshitz Z."/>
            <person name="Cohen O."/>
            <person name="Gilbert J.A."/>
            <person name="Pupko T."/>
            <person name="Shuman H.A."/>
            <person name="Segal G."/>
        </authorList>
    </citation>
    <scope>NUCLEOTIDE SEQUENCE [LARGE SCALE GENOMIC DNA]</scope>
    <source>
        <strain evidence="2 5">WO-44C</strain>
    </source>
</reference>
<dbReference type="AlphaFoldDB" id="A0A0W0U653"/>
<protein>
    <submittedName>
        <fullName evidence="2">GNAT family acetyltransferase</fullName>
    </submittedName>
</protein>